<dbReference type="Proteomes" id="UP000477285">
    <property type="component" value="Unassembled WGS sequence"/>
</dbReference>
<evidence type="ECO:0000313" key="2">
    <source>
        <dbReference type="Proteomes" id="UP000477285"/>
    </source>
</evidence>
<gene>
    <name evidence="1" type="ORF">GT728_03295</name>
</gene>
<protein>
    <submittedName>
        <fullName evidence="1">Uncharacterized protein</fullName>
    </submittedName>
</protein>
<dbReference type="Gene3D" id="3.40.50.1000">
    <property type="entry name" value="HAD superfamily/HAD-like"/>
    <property type="match status" value="1"/>
</dbReference>
<reference evidence="1 2" key="1">
    <citation type="journal article" date="2019" name="Nat. Med.">
        <title>A library of human gut bacterial isolates paired with longitudinal multiomics data enables mechanistic microbiome research.</title>
        <authorList>
            <person name="Poyet M."/>
            <person name="Groussin M."/>
            <person name="Gibbons S.M."/>
            <person name="Avila-Pacheco J."/>
            <person name="Jiang X."/>
            <person name="Kearney S.M."/>
            <person name="Perrotta A.R."/>
            <person name="Berdy B."/>
            <person name="Zhao S."/>
            <person name="Lieberman T.D."/>
            <person name="Swanson P.K."/>
            <person name="Smith M."/>
            <person name="Roesemann S."/>
            <person name="Alexander J.E."/>
            <person name="Rich S.A."/>
            <person name="Livny J."/>
            <person name="Vlamakis H."/>
            <person name="Clish C."/>
            <person name="Bullock K."/>
            <person name="Deik A."/>
            <person name="Scott J."/>
            <person name="Pierce K.A."/>
            <person name="Xavier R.J."/>
            <person name="Alm E.J."/>
        </authorList>
    </citation>
    <scope>NUCLEOTIDE SEQUENCE [LARGE SCALE GENOMIC DNA]</scope>
    <source>
        <strain evidence="1 2">BIOML-A1</strain>
    </source>
</reference>
<accession>A0A6L8SZ17</accession>
<dbReference type="InterPro" id="IPR023214">
    <property type="entry name" value="HAD_sf"/>
</dbReference>
<sequence>MSKITDYLLKDDVIVVMDVDGVLAPYEFSELSHSMTDDEWDRLVASGENPYKDVRPIKLMQEFIQKKGVNKVYTCSKSPLNEIPGKRAFIKDNYDLPDDNIYFTLEKTEKLTVLQTLQQKLGLKPSQIAIVEDTVKTLDYIRAHSDFVTVHVSSFME</sequence>
<name>A0A6L8SZ17_9FIRM</name>
<organism evidence="1 2">
    <name type="scientific">Blautia wexlerae</name>
    <dbReference type="NCBI Taxonomy" id="418240"/>
    <lineage>
        <taxon>Bacteria</taxon>
        <taxon>Bacillati</taxon>
        <taxon>Bacillota</taxon>
        <taxon>Clostridia</taxon>
        <taxon>Lachnospirales</taxon>
        <taxon>Lachnospiraceae</taxon>
        <taxon>Blautia</taxon>
    </lineage>
</organism>
<dbReference type="AlphaFoldDB" id="A0A6L8SZ17"/>
<dbReference type="RefSeq" id="WP_161233367.1">
    <property type="nucleotide sequence ID" value="NZ_WWVI01000022.1"/>
</dbReference>
<comment type="caution">
    <text evidence="1">The sequence shown here is derived from an EMBL/GenBank/DDBJ whole genome shotgun (WGS) entry which is preliminary data.</text>
</comment>
<dbReference type="EMBL" id="WWVQ01000005">
    <property type="protein sequence ID" value="MZL32245.1"/>
    <property type="molecule type" value="Genomic_DNA"/>
</dbReference>
<dbReference type="SUPFAM" id="SSF56784">
    <property type="entry name" value="HAD-like"/>
    <property type="match status" value="1"/>
</dbReference>
<proteinExistence type="predicted"/>
<evidence type="ECO:0000313" key="1">
    <source>
        <dbReference type="EMBL" id="MZL32245.1"/>
    </source>
</evidence>
<dbReference type="InterPro" id="IPR036412">
    <property type="entry name" value="HAD-like_sf"/>
</dbReference>